<protein>
    <submittedName>
        <fullName evidence="1">Putative OsmC-like protein</fullName>
    </submittedName>
</protein>
<dbReference type="Pfam" id="PF02566">
    <property type="entry name" value="OsmC"/>
    <property type="match status" value="1"/>
</dbReference>
<dbReference type="InterPro" id="IPR036102">
    <property type="entry name" value="OsmC/Ohrsf"/>
</dbReference>
<dbReference type="AlphaFoldDB" id="A0A4R2NSW0"/>
<dbReference type="SUPFAM" id="SSF82784">
    <property type="entry name" value="OsmC-like"/>
    <property type="match status" value="1"/>
</dbReference>
<proteinExistence type="predicted"/>
<dbReference type="OrthoDB" id="13625at2"/>
<comment type="caution">
    <text evidence="1">The sequence shown here is derived from an EMBL/GenBank/DDBJ whole genome shotgun (WGS) entry which is preliminary data.</text>
</comment>
<accession>A0A4R2NSW0</accession>
<dbReference type="Gene3D" id="3.30.300.20">
    <property type="match status" value="1"/>
</dbReference>
<reference evidence="1 2" key="1">
    <citation type="submission" date="2019-03" db="EMBL/GenBank/DDBJ databases">
        <title>Genomic Encyclopedia of Type Strains, Phase IV (KMG-IV): sequencing the most valuable type-strain genomes for metagenomic binning, comparative biology and taxonomic classification.</title>
        <authorList>
            <person name="Goeker M."/>
        </authorList>
    </citation>
    <scope>NUCLEOTIDE SEQUENCE [LARGE SCALE GENOMIC DNA]</scope>
    <source>
        <strain evidence="1 2">DSM 19377</strain>
    </source>
</reference>
<gene>
    <name evidence="1" type="ORF">EV207_12427</name>
</gene>
<evidence type="ECO:0000313" key="2">
    <source>
        <dbReference type="Proteomes" id="UP000295416"/>
    </source>
</evidence>
<dbReference type="PANTHER" id="PTHR34352">
    <property type="entry name" value="PROTEIN YHFA"/>
    <property type="match status" value="1"/>
</dbReference>
<sequence length="125" mass="14203">MNFKMTENGYQTTTNYGTLDISSDDLYGFRPFQLMVSSLAVCSGTVMKKIFIKKRLNVEDIHIEAEVTRNPEKADRIEKVHLLFKIKGENLEGKMDKIMELTAKNCSMVQSVIGSIDVTESYELV</sequence>
<dbReference type="PANTHER" id="PTHR34352:SF1">
    <property type="entry name" value="PROTEIN YHFA"/>
    <property type="match status" value="1"/>
</dbReference>
<dbReference type="InterPro" id="IPR015946">
    <property type="entry name" value="KH_dom-like_a/b"/>
</dbReference>
<dbReference type="RefSeq" id="WP_132746952.1">
    <property type="nucleotide sequence ID" value="NZ_SLXK01000024.1"/>
</dbReference>
<evidence type="ECO:0000313" key="1">
    <source>
        <dbReference type="EMBL" id="TCP24528.1"/>
    </source>
</evidence>
<dbReference type="Proteomes" id="UP000295416">
    <property type="component" value="Unassembled WGS sequence"/>
</dbReference>
<organism evidence="1 2">
    <name type="scientific">Scopulibacillus darangshiensis</name>
    <dbReference type="NCBI Taxonomy" id="442528"/>
    <lineage>
        <taxon>Bacteria</taxon>
        <taxon>Bacillati</taxon>
        <taxon>Bacillota</taxon>
        <taxon>Bacilli</taxon>
        <taxon>Bacillales</taxon>
        <taxon>Sporolactobacillaceae</taxon>
        <taxon>Scopulibacillus</taxon>
    </lineage>
</organism>
<dbReference type="EMBL" id="SLXK01000024">
    <property type="protein sequence ID" value="TCP24528.1"/>
    <property type="molecule type" value="Genomic_DNA"/>
</dbReference>
<dbReference type="InterPro" id="IPR003718">
    <property type="entry name" value="OsmC/Ohr_fam"/>
</dbReference>
<keyword evidence="2" id="KW-1185">Reference proteome</keyword>
<name>A0A4R2NSW0_9BACL</name>